<dbReference type="NCBIfam" id="TIGR03721">
    <property type="entry name" value="exospore_TM"/>
    <property type="match status" value="1"/>
</dbReference>
<evidence type="ECO:0008006" key="3">
    <source>
        <dbReference type="Google" id="ProtNLM"/>
    </source>
</evidence>
<reference evidence="1" key="1">
    <citation type="submission" date="2022-08" db="EMBL/GenBank/DDBJ databases">
        <title>Draft genome sequence of Lysinibacillus sp. strain KH24.</title>
        <authorList>
            <person name="Kanbe H."/>
            <person name="Itoh H."/>
        </authorList>
    </citation>
    <scope>NUCLEOTIDE SEQUENCE</scope>
    <source>
        <strain evidence="1">KH24</strain>
    </source>
</reference>
<evidence type="ECO:0000313" key="1">
    <source>
        <dbReference type="EMBL" id="GLC89518.1"/>
    </source>
</evidence>
<organism evidence="1 2">
    <name type="scientific">Lysinibacillus piscis</name>
    <dbReference type="NCBI Taxonomy" id="2518931"/>
    <lineage>
        <taxon>Bacteria</taxon>
        <taxon>Bacillati</taxon>
        <taxon>Bacillota</taxon>
        <taxon>Bacilli</taxon>
        <taxon>Bacillales</taxon>
        <taxon>Bacillaceae</taxon>
        <taxon>Lysinibacillus</taxon>
    </lineage>
</organism>
<proteinExistence type="predicted"/>
<comment type="caution">
    <text evidence="1">The sequence shown here is derived from an EMBL/GenBank/DDBJ whole genome shotgun (WGS) entry which is preliminary data.</text>
</comment>
<accession>A0ABQ5NMD4</accession>
<evidence type="ECO:0000313" key="2">
    <source>
        <dbReference type="Proteomes" id="UP001065593"/>
    </source>
</evidence>
<protein>
    <recommendedName>
        <fullName evidence="3">BclB domain-containing protein</fullName>
    </recommendedName>
</protein>
<dbReference type="EMBL" id="BRZA01000003">
    <property type="protein sequence ID" value="GLC89518.1"/>
    <property type="molecule type" value="Genomic_DNA"/>
</dbReference>
<keyword evidence="2" id="KW-1185">Reference proteome</keyword>
<dbReference type="RefSeq" id="WP_264989320.1">
    <property type="nucleotide sequence ID" value="NZ_BRZA01000003.1"/>
</dbReference>
<dbReference type="Proteomes" id="UP001065593">
    <property type="component" value="Unassembled WGS sequence"/>
</dbReference>
<name>A0ABQ5NMD4_9BACI</name>
<gene>
    <name evidence="1" type="ORF">LYSBPC_26450</name>
</gene>
<sequence>MCLNNSSCGCSSNGNNGCSSLGPFVAIDAACITPPSVSATGSIIPFASGPVPAVLATLATGLVGTVSLIGFGSAVPGVSLVGTDIDLSAVVGTEAFSVPRNGNITAISATFSATVAAALLGTTTVHAQVYRAPAGSNIFSPTTASIDLAPAFTTIAIGSTASATANVAPVPVVAGDRLLMVFSITATGITVANVLTGNASAGITIA</sequence>
<dbReference type="InterPro" id="IPR021210">
    <property type="entry name" value="Exosporium_BclB"/>
</dbReference>